<name>A0ABT4VUG0_9HYPH</name>
<comment type="caution">
    <text evidence="8">The sequence shown here is derived from an EMBL/GenBank/DDBJ whole genome shotgun (WGS) entry which is preliminary data.</text>
</comment>
<evidence type="ECO:0000256" key="4">
    <source>
        <dbReference type="ARBA" id="ARBA00023136"/>
    </source>
</evidence>
<dbReference type="Proteomes" id="UP001148313">
    <property type="component" value="Unassembled WGS sequence"/>
</dbReference>
<evidence type="ECO:0000256" key="5">
    <source>
        <dbReference type="SAM" id="MobiDB-lite"/>
    </source>
</evidence>
<dbReference type="InterPro" id="IPR010432">
    <property type="entry name" value="RDD"/>
</dbReference>
<evidence type="ECO:0000313" key="8">
    <source>
        <dbReference type="EMBL" id="MDA4848336.1"/>
    </source>
</evidence>
<keyword evidence="4 6" id="KW-0472">Membrane</keyword>
<gene>
    <name evidence="8" type="ORF">OOZ53_23465</name>
</gene>
<evidence type="ECO:0000313" key="9">
    <source>
        <dbReference type="Proteomes" id="UP001148313"/>
    </source>
</evidence>
<evidence type="ECO:0000256" key="3">
    <source>
        <dbReference type="ARBA" id="ARBA00022989"/>
    </source>
</evidence>
<feature type="domain" description="RDD" evidence="7">
    <location>
        <begin position="28"/>
        <end position="173"/>
    </location>
</feature>
<feature type="compositionally biased region" description="Basic and acidic residues" evidence="5">
    <location>
        <begin position="283"/>
        <end position="308"/>
    </location>
</feature>
<dbReference type="PANTHER" id="PTHR38480">
    <property type="entry name" value="SLR0254 PROTEIN"/>
    <property type="match status" value="1"/>
</dbReference>
<dbReference type="Pfam" id="PF06271">
    <property type="entry name" value="RDD"/>
    <property type="match status" value="1"/>
</dbReference>
<accession>A0ABT4VUG0</accession>
<keyword evidence="2 6" id="KW-0812">Transmembrane</keyword>
<feature type="region of interest" description="Disordered" evidence="5">
    <location>
        <begin position="283"/>
        <end position="319"/>
    </location>
</feature>
<evidence type="ECO:0000259" key="7">
    <source>
        <dbReference type="Pfam" id="PF06271"/>
    </source>
</evidence>
<evidence type="ECO:0000256" key="1">
    <source>
        <dbReference type="ARBA" id="ARBA00004141"/>
    </source>
</evidence>
<sequence length="319" mass="36382">MTGIQVAPGGRIDNFIPPEGVPITFNLASRGSRLGAQILDILITYGSVTLFIILVYWSGLMGGAPLTALFLLLTFFIRIPYYIVAELVWNGRTLGKRINTIRVISANGRRLTPHQVVARNLMKEVEVFMPITTLFAAQDLNTWAGLVIAVWMVLVLLVPFFNRKRQRLGDMIADTLVVDMPKAVLMRDLSDSAKSTERQFVFNPEHLEVYGQYELQVLEAILREPPKSQDGYDRVRKVTKTIIRKIGYTDPVPQIDEWKFLLEFYKQQRGFLENRHLFGDSRQDKFHADEGKRSQPEAAKPAKSDAARPRRSRPPRRSE</sequence>
<feature type="transmembrane region" description="Helical" evidence="6">
    <location>
        <begin position="34"/>
        <end position="57"/>
    </location>
</feature>
<protein>
    <submittedName>
        <fullName evidence="8">RDD family protein</fullName>
    </submittedName>
</protein>
<feature type="transmembrane region" description="Helical" evidence="6">
    <location>
        <begin position="143"/>
        <end position="161"/>
    </location>
</feature>
<comment type="subcellular location">
    <subcellularLocation>
        <location evidence="1">Membrane</location>
        <topology evidence="1">Multi-pass membrane protein</topology>
    </subcellularLocation>
</comment>
<organism evidence="8 9">
    <name type="scientific">Hoeflea poritis</name>
    <dbReference type="NCBI Taxonomy" id="2993659"/>
    <lineage>
        <taxon>Bacteria</taxon>
        <taxon>Pseudomonadati</taxon>
        <taxon>Pseudomonadota</taxon>
        <taxon>Alphaproteobacteria</taxon>
        <taxon>Hyphomicrobiales</taxon>
        <taxon>Rhizobiaceae</taxon>
        <taxon>Hoeflea</taxon>
    </lineage>
</organism>
<proteinExistence type="predicted"/>
<evidence type="ECO:0000256" key="2">
    <source>
        <dbReference type="ARBA" id="ARBA00022692"/>
    </source>
</evidence>
<keyword evidence="3 6" id="KW-1133">Transmembrane helix</keyword>
<keyword evidence="9" id="KW-1185">Reference proteome</keyword>
<dbReference type="RefSeq" id="WP_271092192.1">
    <property type="nucleotide sequence ID" value="NZ_JAPJZH010000021.1"/>
</dbReference>
<reference evidence="8" key="1">
    <citation type="submission" date="2022-11" db="EMBL/GenBank/DDBJ databases">
        <title>Hoeflea poritis sp. nov., isolated from scleractinian coral Porites lutea.</title>
        <authorList>
            <person name="Zhang G."/>
            <person name="Wei Q."/>
            <person name="Cai L."/>
        </authorList>
    </citation>
    <scope>NUCLEOTIDE SEQUENCE</scope>
    <source>
        <strain evidence="8">E7-10</strain>
    </source>
</reference>
<feature type="compositionally biased region" description="Basic residues" evidence="5">
    <location>
        <begin position="309"/>
        <end position="319"/>
    </location>
</feature>
<dbReference type="PANTHER" id="PTHR38480:SF1">
    <property type="entry name" value="SLR0254 PROTEIN"/>
    <property type="match status" value="1"/>
</dbReference>
<feature type="transmembrane region" description="Helical" evidence="6">
    <location>
        <begin position="64"/>
        <end position="84"/>
    </location>
</feature>
<evidence type="ECO:0000256" key="6">
    <source>
        <dbReference type="SAM" id="Phobius"/>
    </source>
</evidence>
<dbReference type="EMBL" id="JAPJZH010000021">
    <property type="protein sequence ID" value="MDA4848336.1"/>
    <property type="molecule type" value="Genomic_DNA"/>
</dbReference>